<sequence length="393" mass="42632">MEQVPQTVVLPSSESEQARVPSSSDVDQFDWGGGQYEIFRLNNVDIQALLYQYVDPSETGSFDDGDGDSESGSEILATGDALHGTSLSNLEGSSSGSNTSSPLSSCPPSPFFSPSAQDIPEPIQTLLSPLDDGGDGASFCRPSGPSPFSAYAEEVEDQGDGLPANIPSEQYLIELDPQHNTPGPSSTAKPSLPDFGEVDASELPDIQTASVLPQGVPTVMPETPKPAITNLDRNRANRAKRKLADPEKVRESKRIRRAKSRARQRSENLNLEHYHHKPAKGSLKHTKAKVLLLNYDISFQRGSLGAYVGVKKEAEKVLRTLNRLMRQGLKVVKWDGKEEIVLVDKNGIIIGVLAGQPSWEKDDVPEEAYKAMKAAAAQMSSSKNSWFSEQCVL</sequence>
<keyword evidence="3" id="KW-1185">Reference proteome</keyword>
<dbReference type="AlphaFoldDB" id="A0AAD5V7T1"/>
<evidence type="ECO:0000313" key="3">
    <source>
        <dbReference type="Proteomes" id="UP001212997"/>
    </source>
</evidence>
<evidence type="ECO:0000313" key="2">
    <source>
        <dbReference type="EMBL" id="KAJ3486692.1"/>
    </source>
</evidence>
<feature type="compositionally biased region" description="Polar residues" evidence="1">
    <location>
        <begin position="178"/>
        <end position="189"/>
    </location>
</feature>
<dbReference type="EMBL" id="JANAWD010000113">
    <property type="protein sequence ID" value="KAJ3486692.1"/>
    <property type="molecule type" value="Genomic_DNA"/>
</dbReference>
<feature type="compositionally biased region" description="Low complexity" evidence="1">
    <location>
        <begin position="85"/>
        <end position="104"/>
    </location>
</feature>
<comment type="caution">
    <text evidence="2">The sequence shown here is derived from an EMBL/GenBank/DDBJ whole genome shotgun (WGS) entry which is preliminary data.</text>
</comment>
<feature type="region of interest" description="Disordered" evidence="1">
    <location>
        <begin position="60"/>
        <end position="265"/>
    </location>
</feature>
<feature type="compositionally biased region" description="Basic and acidic residues" evidence="1">
    <location>
        <begin position="242"/>
        <end position="252"/>
    </location>
</feature>
<feature type="compositionally biased region" description="Acidic residues" evidence="1">
    <location>
        <begin position="61"/>
        <end position="71"/>
    </location>
</feature>
<accession>A0AAD5V7T1</accession>
<feature type="compositionally biased region" description="Polar residues" evidence="1">
    <location>
        <begin position="1"/>
        <end position="26"/>
    </location>
</feature>
<name>A0AAD5V7T1_9APHY</name>
<evidence type="ECO:0000256" key="1">
    <source>
        <dbReference type="SAM" id="MobiDB-lite"/>
    </source>
</evidence>
<reference evidence="2" key="1">
    <citation type="submission" date="2022-07" db="EMBL/GenBank/DDBJ databases">
        <title>Genome Sequence of Physisporinus lineatus.</title>
        <authorList>
            <person name="Buettner E."/>
        </authorList>
    </citation>
    <scope>NUCLEOTIDE SEQUENCE</scope>
    <source>
        <strain evidence="2">VT162</strain>
    </source>
</reference>
<gene>
    <name evidence="2" type="ORF">NLI96_g4039</name>
</gene>
<feature type="compositionally biased region" description="Basic residues" evidence="1">
    <location>
        <begin position="253"/>
        <end position="263"/>
    </location>
</feature>
<proteinExistence type="predicted"/>
<protein>
    <submittedName>
        <fullName evidence="2">Uncharacterized protein</fullName>
    </submittedName>
</protein>
<feature type="region of interest" description="Disordered" evidence="1">
    <location>
        <begin position="1"/>
        <end position="27"/>
    </location>
</feature>
<organism evidence="2 3">
    <name type="scientific">Meripilus lineatus</name>
    <dbReference type="NCBI Taxonomy" id="2056292"/>
    <lineage>
        <taxon>Eukaryota</taxon>
        <taxon>Fungi</taxon>
        <taxon>Dikarya</taxon>
        <taxon>Basidiomycota</taxon>
        <taxon>Agaricomycotina</taxon>
        <taxon>Agaricomycetes</taxon>
        <taxon>Polyporales</taxon>
        <taxon>Meripilaceae</taxon>
        <taxon>Meripilus</taxon>
    </lineage>
</organism>
<dbReference type="Proteomes" id="UP001212997">
    <property type="component" value="Unassembled WGS sequence"/>
</dbReference>